<feature type="compositionally biased region" description="Basic and acidic residues" evidence="1">
    <location>
        <begin position="328"/>
        <end position="341"/>
    </location>
</feature>
<keyword evidence="2" id="KW-1185">Reference proteome</keyword>
<proteinExistence type="predicted"/>
<feature type="region of interest" description="Disordered" evidence="1">
    <location>
        <begin position="144"/>
        <end position="173"/>
    </location>
</feature>
<dbReference type="Proteomes" id="UP000095280">
    <property type="component" value="Unplaced"/>
</dbReference>
<reference evidence="3" key="1">
    <citation type="submission" date="2016-11" db="UniProtKB">
        <authorList>
            <consortium name="WormBaseParasite"/>
        </authorList>
    </citation>
    <scope>IDENTIFICATION</scope>
</reference>
<evidence type="ECO:0000313" key="2">
    <source>
        <dbReference type="Proteomes" id="UP000095280"/>
    </source>
</evidence>
<sequence>MPTLLSVDQQAGRLHCEPVFKLESQSGLSCKLRQVRLAASSLRPDRSLASGMRYAKVRLRRRLRRRLWHHPSGVTIVRWSRRSLAVASWRRCRRELRQPQVGRPSVLAFPAREEDGAGRACRAGLTGAAVGRPARAIPIDDVIRGRPGRRRHDNVEPQDSTGSGRRLTRRAECSTSSHSRGVSIYNPAENTFSFQRPQPRPCCTATRDSCGRVPFAVSQGDSSWALTLLQLIEFYNPRRGTAVQHAPAQLPGQCARRGVLRSDETGCPIWKIWLTSLASCATLWASGRRESWTPCLIEVFEAAGAAPAPADGPCTDDDEADEAGVAHGDLKCEPETPRSTF</sequence>
<evidence type="ECO:0000313" key="3">
    <source>
        <dbReference type="WBParaSite" id="maker-unitig_32757-snap-gene-0.2-mRNA-1"/>
    </source>
</evidence>
<accession>A0A1I8FFL2</accession>
<dbReference type="AlphaFoldDB" id="A0A1I8FFL2"/>
<dbReference type="WBParaSite" id="maker-unitig_32757-snap-gene-0.2-mRNA-1">
    <property type="protein sequence ID" value="maker-unitig_32757-snap-gene-0.2-mRNA-1"/>
    <property type="gene ID" value="maker-unitig_32757-snap-gene-0.2"/>
</dbReference>
<protein>
    <submittedName>
        <fullName evidence="3">Uncharacterized protein</fullName>
    </submittedName>
</protein>
<feature type="region of interest" description="Disordered" evidence="1">
    <location>
        <begin position="307"/>
        <end position="341"/>
    </location>
</feature>
<organism evidence="2 3">
    <name type="scientific">Macrostomum lignano</name>
    <dbReference type="NCBI Taxonomy" id="282301"/>
    <lineage>
        <taxon>Eukaryota</taxon>
        <taxon>Metazoa</taxon>
        <taxon>Spiralia</taxon>
        <taxon>Lophotrochozoa</taxon>
        <taxon>Platyhelminthes</taxon>
        <taxon>Rhabditophora</taxon>
        <taxon>Macrostomorpha</taxon>
        <taxon>Macrostomida</taxon>
        <taxon>Macrostomidae</taxon>
        <taxon>Macrostomum</taxon>
    </lineage>
</organism>
<evidence type="ECO:0000256" key="1">
    <source>
        <dbReference type="SAM" id="MobiDB-lite"/>
    </source>
</evidence>
<name>A0A1I8FFL2_9PLAT</name>